<dbReference type="STRING" id="76114.ebA3051"/>
<sequence>MRPAVRAVSFQHETGRWARSAEQPLGPFVPLLLLEAQRRGRPREQAADADRFAGRFAITVSAVLNTSQRSFDLVQQLQFAVTDALLQHLLFFLRRAVSLVGSGDRFAQMGAGFLAVLAQFRLQREQPLAEELELRIVHVVVGRHTEQFGLRQGAFSG</sequence>
<reference evidence="1 2" key="1">
    <citation type="journal article" date="2005" name="Arch. Microbiol.">
        <title>The genome sequence of an anaerobic aromatic-degrading denitrifying bacterium, strain EbN1.</title>
        <authorList>
            <person name="Rabus R."/>
            <person name="Kube M."/>
            <person name="Heider J."/>
            <person name="Beck A."/>
            <person name="Heitmann K."/>
            <person name="Widdel F."/>
            <person name="Reinhardt R."/>
        </authorList>
    </citation>
    <scope>NUCLEOTIDE SEQUENCE [LARGE SCALE GENOMIC DNA]</scope>
    <source>
        <strain evidence="1 2">EbN1</strain>
    </source>
</reference>
<dbReference type="eggNOG" id="ENOG5033KT9">
    <property type="taxonomic scope" value="Bacteria"/>
</dbReference>
<accession>Q5P4B7</accession>
<dbReference type="EMBL" id="CR555306">
    <property type="protein sequence ID" value="CAI07846.1"/>
    <property type="molecule type" value="Genomic_DNA"/>
</dbReference>
<gene>
    <name evidence="1" type="ORF">ebA3051</name>
</gene>
<keyword evidence="2" id="KW-1185">Reference proteome</keyword>
<evidence type="ECO:0000313" key="1">
    <source>
        <dbReference type="EMBL" id="CAI07846.1"/>
    </source>
</evidence>
<dbReference type="AlphaFoldDB" id="Q5P4B7"/>
<dbReference type="KEGG" id="eba:ebA3051"/>
<dbReference type="Proteomes" id="UP000006552">
    <property type="component" value="Chromosome"/>
</dbReference>
<proteinExistence type="predicted"/>
<protein>
    <submittedName>
        <fullName evidence="1">Uncharacterized protein</fullName>
    </submittedName>
</protein>
<dbReference type="HOGENOM" id="CLU_1674305_0_0_4"/>
<organism evidence="1 2">
    <name type="scientific">Aromatoleum aromaticum (strain DSM 19018 / LMG 30748 / EbN1)</name>
    <name type="common">Azoarcus sp. (strain EbN1)</name>
    <dbReference type="NCBI Taxonomy" id="76114"/>
    <lineage>
        <taxon>Bacteria</taxon>
        <taxon>Pseudomonadati</taxon>
        <taxon>Pseudomonadota</taxon>
        <taxon>Betaproteobacteria</taxon>
        <taxon>Rhodocyclales</taxon>
        <taxon>Rhodocyclaceae</taxon>
        <taxon>Aromatoleum</taxon>
    </lineage>
</organism>
<evidence type="ECO:0000313" key="2">
    <source>
        <dbReference type="Proteomes" id="UP000006552"/>
    </source>
</evidence>
<name>Q5P4B7_AROAE</name>